<feature type="region of interest" description="Disordered" evidence="12">
    <location>
        <begin position="1"/>
        <end position="65"/>
    </location>
</feature>
<evidence type="ECO:0000256" key="4">
    <source>
        <dbReference type="ARBA" id="ARBA00022737"/>
    </source>
</evidence>
<dbReference type="SUPFAM" id="SSF81340">
    <property type="entry name" value="Clc chloride channel"/>
    <property type="match status" value="1"/>
</dbReference>
<dbReference type="GO" id="GO:0005254">
    <property type="term" value="F:chloride channel activity"/>
    <property type="evidence" value="ECO:0007669"/>
    <property type="project" value="UniProtKB-UniRule"/>
</dbReference>
<dbReference type="InterPro" id="IPR046342">
    <property type="entry name" value="CBS_dom_sf"/>
</dbReference>
<dbReference type="Gene3D" id="1.10.3080.10">
    <property type="entry name" value="Clc chloride channel"/>
    <property type="match status" value="1"/>
</dbReference>
<dbReference type="InterPro" id="IPR001807">
    <property type="entry name" value="ClC"/>
</dbReference>
<dbReference type="PROSITE" id="PS51371">
    <property type="entry name" value="CBS"/>
    <property type="match status" value="2"/>
</dbReference>
<comment type="caution">
    <text evidence="14">The sequence shown here is derived from an EMBL/GenBank/DDBJ whole genome shotgun (WGS) entry which is preliminary data.</text>
</comment>
<keyword evidence="8 11" id="KW-0472">Membrane</keyword>
<evidence type="ECO:0000313" key="14">
    <source>
        <dbReference type="EMBL" id="PAA91699.1"/>
    </source>
</evidence>
<sequence length="837" mass="91305">MSDENLGSVQYGRPSQVPFGSLTGGAPQQHQVRHRQLNNPSGTAASAAAAAGVPAASSSRPRATSDYGSIRASALHQARLRIESDVDCVSYAPDVTVEGTERQRLVDNSGEWYFESQHAVSGEELLSAKFESLDYDTCENSLWAAEDQSRTVWDLRRIELCRWLVHLLIGVVTGAIAFFIDVCIEQLAKVKYRYMKSMLDRCIFHDCLIYALLLWIAFNFIFVLIASCLTVFGEPVAAGSGIPQIKCFLNGIQVPRVVRLRTLVCKVLGVLFSVVGGLAVGKEGPMIHSGSVVGAGLSQGRAASFKFDLGIFEYFRTDAEKRDFVSGGAAAGVAAAFGAPVGGVLFALEEGASFWNQGLTWRIFFSSMTSSFTLAFLLGFYRGIPNDLSNPGLISFGKFDKLDYDLLHLAIFACMGVVGGLSGALFNTLNEHLTKFRHRYVTSKLGQLTEAVLVASITAVTSFVLIYTVRSCQPLGSDQMEYPVQMYCPDGKFSSMAALLFQTPEAAVRSLLHDPVGTYSVTGLIAFCLPYLLIATWTYGVMVPSGLFIPSLLIGAAWGRGVGIGLNLLFPTHFTDPGKFALIGAAAQLGGIVRMTISLSVILIEATGNVLFGLPIMVVLMVAKWVGDYFGTGIYDMHIELASVPLLPWEPPSRSAAVSAQAVMSSPVTCLYRQERVSRIVEILRAEPHNGFPVVSGDLGPGTFGTFEGLVTRNQLICLLDMRLFDDGDPNFHLENPVSLSDFRRVYPRFPSVRQLQLSEADLMKSVDLGRYMNPAPYMVLHTCSLARIFRLVRGLGLRHLVVIDHRNQVVGMVTRKDLARFRATHTGDLKELQFTG</sequence>
<dbReference type="OrthoDB" id="428525at2759"/>
<evidence type="ECO:0000256" key="3">
    <source>
        <dbReference type="ARBA" id="ARBA00022692"/>
    </source>
</evidence>
<dbReference type="SUPFAM" id="SSF54631">
    <property type="entry name" value="CBS-domain pair"/>
    <property type="match status" value="1"/>
</dbReference>
<keyword evidence="2 11" id="KW-0813">Transport</keyword>
<evidence type="ECO:0000259" key="13">
    <source>
        <dbReference type="PROSITE" id="PS51371"/>
    </source>
</evidence>
<feature type="transmembrane region" description="Helical" evidence="11">
    <location>
        <begin position="519"/>
        <end position="541"/>
    </location>
</feature>
<feature type="transmembrane region" description="Helical" evidence="11">
    <location>
        <begin position="402"/>
        <end position="426"/>
    </location>
</feature>
<comment type="subcellular location">
    <subcellularLocation>
        <location evidence="1 11">Membrane</location>
        <topology evidence="1 11">Multi-pass membrane protein</topology>
    </subcellularLocation>
</comment>
<dbReference type="EMBL" id="NIVC01000080">
    <property type="protein sequence ID" value="PAA91699.1"/>
    <property type="molecule type" value="Genomic_DNA"/>
</dbReference>
<protein>
    <recommendedName>
        <fullName evidence="11">Chloride channel protein</fullName>
    </recommendedName>
</protein>
<feature type="transmembrane region" description="Helical" evidence="11">
    <location>
        <begin position="163"/>
        <end position="187"/>
    </location>
</feature>
<evidence type="ECO:0000256" key="9">
    <source>
        <dbReference type="ARBA" id="ARBA00023214"/>
    </source>
</evidence>
<organism evidence="14 15">
    <name type="scientific">Macrostomum lignano</name>
    <dbReference type="NCBI Taxonomy" id="282301"/>
    <lineage>
        <taxon>Eukaryota</taxon>
        <taxon>Metazoa</taxon>
        <taxon>Spiralia</taxon>
        <taxon>Lophotrochozoa</taxon>
        <taxon>Platyhelminthes</taxon>
        <taxon>Rhabditophora</taxon>
        <taxon>Macrostomorpha</taxon>
        <taxon>Macrostomida</taxon>
        <taxon>Macrostomidae</taxon>
        <taxon>Macrostomum</taxon>
    </lineage>
</organism>
<dbReference type="SMART" id="SM00116">
    <property type="entry name" value="CBS"/>
    <property type="match status" value="2"/>
</dbReference>
<feature type="transmembrane region" description="Helical" evidence="11">
    <location>
        <begin position="582"/>
        <end position="604"/>
    </location>
</feature>
<keyword evidence="3 11" id="KW-0812">Transmembrane</keyword>
<evidence type="ECO:0000256" key="12">
    <source>
        <dbReference type="SAM" id="MobiDB-lite"/>
    </source>
</evidence>
<feature type="transmembrane region" description="Helical" evidence="11">
    <location>
        <begin position="324"/>
        <end position="347"/>
    </location>
</feature>
<keyword evidence="15" id="KW-1185">Reference proteome</keyword>
<dbReference type="GO" id="GO:0005765">
    <property type="term" value="C:lysosomal membrane"/>
    <property type="evidence" value="ECO:0007669"/>
    <property type="project" value="TreeGrafter"/>
</dbReference>
<feature type="transmembrane region" description="Helical" evidence="11">
    <location>
        <begin position="208"/>
        <end position="232"/>
    </location>
</feature>
<dbReference type="InterPro" id="IPR051280">
    <property type="entry name" value="Cl-channel/antiporter"/>
</dbReference>
<name>A0A267H2F3_9PLAT</name>
<evidence type="ECO:0000256" key="6">
    <source>
        <dbReference type="ARBA" id="ARBA00023065"/>
    </source>
</evidence>
<dbReference type="PANTHER" id="PTHR11689">
    <property type="entry name" value="CHLORIDE CHANNEL PROTEIN CLC FAMILY MEMBER"/>
    <property type="match status" value="1"/>
</dbReference>
<dbReference type="Proteomes" id="UP000215902">
    <property type="component" value="Unassembled WGS sequence"/>
</dbReference>
<evidence type="ECO:0000256" key="5">
    <source>
        <dbReference type="ARBA" id="ARBA00022989"/>
    </source>
</evidence>
<comment type="similarity">
    <text evidence="11">Belongs to the chloride channel (TC 2.A.49) family.</text>
</comment>
<proteinExistence type="inferred from homology"/>
<keyword evidence="6 11" id="KW-0406">Ion transport</keyword>
<evidence type="ECO:0000256" key="8">
    <source>
        <dbReference type="ARBA" id="ARBA00023136"/>
    </source>
</evidence>
<dbReference type="AlphaFoldDB" id="A0A267H2F3"/>
<keyword evidence="7 10" id="KW-0129">CBS domain</keyword>
<evidence type="ECO:0000256" key="10">
    <source>
        <dbReference type="PROSITE-ProRule" id="PRU00703"/>
    </source>
</evidence>
<dbReference type="STRING" id="282301.A0A267H2F3"/>
<reference evidence="14 15" key="1">
    <citation type="submission" date="2017-06" db="EMBL/GenBank/DDBJ databases">
        <title>A platform for efficient transgenesis in Macrostomum lignano, a flatworm model organism for stem cell research.</title>
        <authorList>
            <person name="Berezikov E."/>
        </authorList>
    </citation>
    <scope>NUCLEOTIDE SEQUENCE [LARGE SCALE GENOMIC DNA]</scope>
    <source>
        <strain evidence="14">DV1</strain>
        <tissue evidence="14">Whole organism</tissue>
    </source>
</reference>
<dbReference type="PANTHER" id="PTHR11689:SF136">
    <property type="entry name" value="H(+)_CL(-) EXCHANGE TRANSPORTER 7"/>
    <property type="match status" value="1"/>
</dbReference>
<dbReference type="PRINTS" id="PR00762">
    <property type="entry name" value="CLCHANNEL"/>
</dbReference>
<accession>A0A267H2F3</accession>
<evidence type="ECO:0000313" key="15">
    <source>
        <dbReference type="Proteomes" id="UP000215902"/>
    </source>
</evidence>
<dbReference type="Gene3D" id="3.10.580.10">
    <property type="entry name" value="CBS-domain"/>
    <property type="match status" value="1"/>
</dbReference>
<evidence type="ECO:0000256" key="11">
    <source>
        <dbReference type="RuleBase" id="RU361221"/>
    </source>
</evidence>
<keyword evidence="4" id="KW-0677">Repeat</keyword>
<keyword evidence="9 11" id="KW-0868">Chloride</keyword>
<evidence type="ECO:0000256" key="1">
    <source>
        <dbReference type="ARBA" id="ARBA00004141"/>
    </source>
</evidence>
<feature type="domain" description="CBS" evidence="13">
    <location>
        <begin position="773"/>
        <end position="830"/>
    </location>
</feature>
<feature type="domain" description="CBS" evidence="13">
    <location>
        <begin position="664"/>
        <end position="727"/>
    </location>
</feature>
<dbReference type="InterPro" id="IPR000644">
    <property type="entry name" value="CBS_dom"/>
</dbReference>
<evidence type="ECO:0000256" key="7">
    <source>
        <dbReference type="ARBA" id="ARBA00023122"/>
    </source>
</evidence>
<feature type="transmembrane region" description="Helical" evidence="11">
    <location>
        <begin position="610"/>
        <end position="627"/>
    </location>
</feature>
<keyword evidence="5 11" id="KW-1133">Transmembrane helix</keyword>
<evidence type="ECO:0000256" key="2">
    <source>
        <dbReference type="ARBA" id="ARBA00022448"/>
    </source>
</evidence>
<dbReference type="CDD" id="cd04591">
    <property type="entry name" value="CBS_pair_voltage-gated_CLC_euk_bac"/>
    <property type="match status" value="1"/>
</dbReference>
<dbReference type="InterPro" id="IPR014743">
    <property type="entry name" value="Cl-channel_core"/>
</dbReference>
<dbReference type="Pfam" id="PF00571">
    <property type="entry name" value="CBS"/>
    <property type="match status" value="1"/>
</dbReference>
<gene>
    <name evidence="14" type="ORF">BOX15_Mlig007140g2</name>
</gene>
<dbReference type="Pfam" id="PF00654">
    <property type="entry name" value="Voltage_CLC"/>
    <property type="match status" value="1"/>
</dbReference>
<feature type="transmembrane region" description="Helical" evidence="11">
    <location>
        <begin position="446"/>
        <end position="469"/>
    </location>
</feature>
<feature type="transmembrane region" description="Helical" evidence="11">
    <location>
        <begin position="547"/>
        <end position="570"/>
    </location>
</feature>
<feature type="compositionally biased region" description="Low complexity" evidence="12">
    <location>
        <begin position="41"/>
        <end position="65"/>
    </location>
</feature>
<feature type="transmembrane region" description="Helical" evidence="11">
    <location>
        <begin position="359"/>
        <end position="381"/>
    </location>
</feature>